<dbReference type="AlphaFoldDB" id="A0A699YM45"/>
<evidence type="ECO:0000259" key="2">
    <source>
        <dbReference type="PROSITE" id="PS51371"/>
    </source>
</evidence>
<dbReference type="PROSITE" id="PS51371">
    <property type="entry name" value="CBS"/>
    <property type="match status" value="1"/>
</dbReference>
<keyword evidence="1" id="KW-0129">CBS domain</keyword>
<evidence type="ECO:0000313" key="4">
    <source>
        <dbReference type="Proteomes" id="UP000485058"/>
    </source>
</evidence>
<evidence type="ECO:0000256" key="1">
    <source>
        <dbReference type="PROSITE-ProRule" id="PRU00703"/>
    </source>
</evidence>
<feature type="domain" description="CBS" evidence="2">
    <location>
        <begin position="4"/>
        <end position="71"/>
    </location>
</feature>
<proteinExistence type="predicted"/>
<protein>
    <recommendedName>
        <fullName evidence="2">CBS domain-containing protein</fullName>
    </recommendedName>
</protein>
<reference evidence="3 4" key="1">
    <citation type="submission" date="2020-02" db="EMBL/GenBank/DDBJ databases">
        <title>Draft genome sequence of Haematococcus lacustris strain NIES-144.</title>
        <authorList>
            <person name="Morimoto D."/>
            <person name="Nakagawa S."/>
            <person name="Yoshida T."/>
            <person name="Sawayama S."/>
        </authorList>
    </citation>
    <scope>NUCLEOTIDE SEQUENCE [LARGE SCALE GENOMIC DNA]</scope>
    <source>
        <strain evidence="3 4">NIES-144</strain>
    </source>
</reference>
<accession>A0A699YM45</accession>
<evidence type="ECO:0000313" key="3">
    <source>
        <dbReference type="EMBL" id="GFH11183.1"/>
    </source>
</evidence>
<dbReference type="Proteomes" id="UP000485058">
    <property type="component" value="Unassembled WGS sequence"/>
</dbReference>
<keyword evidence="4" id="KW-1185">Reference proteome</keyword>
<name>A0A699YM45_HAELA</name>
<gene>
    <name evidence="3" type="ORF">HaLaN_06643</name>
</gene>
<dbReference type="SUPFAM" id="SSF54631">
    <property type="entry name" value="CBS-domain pair"/>
    <property type="match status" value="1"/>
</dbReference>
<organism evidence="3 4">
    <name type="scientific">Haematococcus lacustris</name>
    <name type="common">Green alga</name>
    <name type="synonym">Haematococcus pluvialis</name>
    <dbReference type="NCBI Taxonomy" id="44745"/>
    <lineage>
        <taxon>Eukaryota</taxon>
        <taxon>Viridiplantae</taxon>
        <taxon>Chlorophyta</taxon>
        <taxon>core chlorophytes</taxon>
        <taxon>Chlorophyceae</taxon>
        <taxon>CS clade</taxon>
        <taxon>Chlamydomonadales</taxon>
        <taxon>Haematococcaceae</taxon>
        <taxon>Haematococcus</taxon>
    </lineage>
</organism>
<dbReference type="EMBL" id="BLLF01000381">
    <property type="protein sequence ID" value="GFH11183.1"/>
    <property type="molecule type" value="Genomic_DNA"/>
</dbReference>
<dbReference type="InterPro" id="IPR046342">
    <property type="entry name" value="CBS_dom_sf"/>
</dbReference>
<comment type="caution">
    <text evidence="3">The sequence shown here is derived from an EMBL/GenBank/DDBJ whole genome shotgun (WGS) entry which is preliminary data.</text>
</comment>
<dbReference type="InterPro" id="IPR000644">
    <property type="entry name" value="CBS_dom"/>
</dbReference>
<sequence>MALLCPAQVVAVPTGTSLDSAKQLMEDKGLRRLLVHDPARADPLDPLAAFVGMISLSTIQAVQLALPPGPQQG</sequence>